<dbReference type="InterPro" id="IPR004360">
    <property type="entry name" value="Glyas_Fos-R_dOase_dom"/>
</dbReference>
<accession>A0A370GKW4</accession>
<protein>
    <submittedName>
        <fullName evidence="2">Glyoxalase/bleomycin resistance protein/dioxygenase superfamily protein</fullName>
    </submittedName>
</protein>
<evidence type="ECO:0000313" key="3">
    <source>
        <dbReference type="Proteomes" id="UP000255355"/>
    </source>
</evidence>
<name>A0A370GKW4_9NOCA</name>
<dbReference type="SUPFAM" id="SSF54593">
    <property type="entry name" value="Glyoxalase/Bleomycin resistance protein/Dihydroxybiphenyl dioxygenase"/>
    <property type="match status" value="1"/>
</dbReference>
<organism evidence="2 3">
    <name type="scientific">Nocardia mexicana</name>
    <dbReference type="NCBI Taxonomy" id="279262"/>
    <lineage>
        <taxon>Bacteria</taxon>
        <taxon>Bacillati</taxon>
        <taxon>Actinomycetota</taxon>
        <taxon>Actinomycetes</taxon>
        <taxon>Mycobacteriales</taxon>
        <taxon>Nocardiaceae</taxon>
        <taxon>Nocardia</taxon>
    </lineage>
</organism>
<feature type="domain" description="Glyoxalase/fosfomycin resistance/dioxygenase" evidence="1">
    <location>
        <begin position="6"/>
        <end position="101"/>
    </location>
</feature>
<sequence length="106" mass="11458">MFGTLSVVTIQVKDLDAMTAFYRDVMQMRVMKSGPTFTSFHTGNGGELVLWKDAPVRMLPNFAGADLEAARVALRDAGVTEILDHPGGKHIFAYDPDGNTIGLSDA</sequence>
<dbReference type="Gene3D" id="3.10.180.10">
    <property type="entry name" value="2,3-Dihydroxybiphenyl 1,2-Dioxygenase, domain 1"/>
    <property type="match status" value="1"/>
</dbReference>
<evidence type="ECO:0000259" key="1">
    <source>
        <dbReference type="Pfam" id="PF00903"/>
    </source>
</evidence>
<dbReference type="Pfam" id="PF00903">
    <property type="entry name" value="Glyoxalase"/>
    <property type="match status" value="1"/>
</dbReference>
<dbReference type="CDD" id="cd06587">
    <property type="entry name" value="VOC"/>
    <property type="match status" value="1"/>
</dbReference>
<keyword evidence="2" id="KW-0560">Oxidoreductase</keyword>
<reference evidence="2 3" key="1">
    <citation type="submission" date="2018-07" db="EMBL/GenBank/DDBJ databases">
        <title>Genomic Encyclopedia of Type Strains, Phase IV (KMG-IV): sequencing the most valuable type-strain genomes for metagenomic binning, comparative biology and taxonomic classification.</title>
        <authorList>
            <person name="Goeker M."/>
        </authorList>
    </citation>
    <scope>NUCLEOTIDE SEQUENCE [LARGE SCALE GENOMIC DNA]</scope>
    <source>
        <strain evidence="2 3">DSM 44952</strain>
    </source>
</reference>
<gene>
    <name evidence="2" type="ORF">DFR68_11729</name>
</gene>
<comment type="caution">
    <text evidence="2">The sequence shown here is derived from an EMBL/GenBank/DDBJ whole genome shotgun (WGS) entry which is preliminary data.</text>
</comment>
<dbReference type="EMBL" id="QQAZ01000017">
    <property type="protein sequence ID" value="RDI44412.1"/>
    <property type="molecule type" value="Genomic_DNA"/>
</dbReference>
<dbReference type="OrthoDB" id="9792626at2"/>
<dbReference type="STRING" id="1210089.GCA_001613165_05357"/>
<evidence type="ECO:0000313" key="2">
    <source>
        <dbReference type="EMBL" id="RDI44412.1"/>
    </source>
</evidence>
<dbReference type="Proteomes" id="UP000255355">
    <property type="component" value="Unassembled WGS sequence"/>
</dbReference>
<proteinExistence type="predicted"/>
<dbReference type="RefSeq" id="WP_068025221.1">
    <property type="nucleotide sequence ID" value="NZ_QQAZ01000017.1"/>
</dbReference>
<dbReference type="InterPro" id="IPR029068">
    <property type="entry name" value="Glyas_Bleomycin-R_OHBP_Dase"/>
</dbReference>
<keyword evidence="3" id="KW-1185">Reference proteome</keyword>
<dbReference type="AlphaFoldDB" id="A0A370GKW4"/>
<keyword evidence="2" id="KW-0223">Dioxygenase</keyword>
<dbReference type="GO" id="GO:0051213">
    <property type="term" value="F:dioxygenase activity"/>
    <property type="evidence" value="ECO:0007669"/>
    <property type="project" value="UniProtKB-KW"/>
</dbReference>